<proteinExistence type="inferred from homology"/>
<name>K2PJG3_9HYPH</name>
<dbReference type="AlphaFoldDB" id="K2PJG3"/>
<dbReference type="SUPFAM" id="SSF53383">
    <property type="entry name" value="PLP-dependent transferases"/>
    <property type="match status" value="1"/>
</dbReference>
<accession>K2PJG3</accession>
<dbReference type="Pfam" id="PF01041">
    <property type="entry name" value="DegT_DnrJ_EryC1"/>
    <property type="match status" value="1"/>
</dbReference>
<keyword evidence="4" id="KW-0808">Transferase</keyword>
<dbReference type="GO" id="GO:0008483">
    <property type="term" value="F:transaminase activity"/>
    <property type="evidence" value="ECO:0007669"/>
    <property type="project" value="UniProtKB-KW"/>
</dbReference>
<sequence>MQFIDLGAQRERIKDRLAAAIDKVVSEGRYILGPEVGAFEELMSKYIGAKHTIACANGTDALQMPLMAFGIGPGDAVFCPSFTFAATAEVVALVGAEAVFVDIDPDTYNMDAGSLRAAIDHVKAEGRFTPKAIIAVDLFGLAADYDAIEAIAAREGLRIIEDAAQSVGGVRGNKQCGSFGDVGSTSFYPAKPLGCYGDGGAVFTDDDELAEVLRSIAFHGKGTSQYDNVRIGLNSRLDTLQAAILIEKLAILPDEMEKRQVIAARYAEGFGDVVKTPRIPHGYRSAWAQYAIETERRDAVRQHLSSEGIPSVIYYEKPLHLQTAYEMYTRTPTGLEVSETLPERILCLPMHPYLSEEDQDRIIVAVRKAVAS</sequence>
<evidence type="ECO:0000313" key="5">
    <source>
        <dbReference type="Proteomes" id="UP000007374"/>
    </source>
</evidence>
<keyword evidence="4" id="KW-0032">Aminotransferase</keyword>
<evidence type="ECO:0000256" key="3">
    <source>
        <dbReference type="RuleBase" id="RU004508"/>
    </source>
</evidence>
<keyword evidence="5" id="KW-1185">Reference proteome</keyword>
<dbReference type="OrthoDB" id="9768668at2"/>
<feature type="active site" description="Proton acceptor" evidence="1">
    <location>
        <position position="191"/>
    </location>
</feature>
<dbReference type="PATRIC" id="fig|1231190.3.peg.3243"/>
<dbReference type="STRING" id="721133.SAMN05216176_111177"/>
<dbReference type="PIRSF" id="PIRSF000390">
    <property type="entry name" value="PLP_StrS"/>
    <property type="match status" value="1"/>
</dbReference>
<comment type="similarity">
    <text evidence="3">Belongs to the DegT/DnrJ/EryC1 family.</text>
</comment>
<dbReference type="GO" id="GO:0000271">
    <property type="term" value="P:polysaccharide biosynthetic process"/>
    <property type="evidence" value="ECO:0007669"/>
    <property type="project" value="TreeGrafter"/>
</dbReference>
<gene>
    <name evidence="4" type="ORF">NA8A_15661</name>
</gene>
<dbReference type="Gene3D" id="3.40.640.10">
    <property type="entry name" value="Type I PLP-dependent aspartate aminotransferase-like (Major domain)"/>
    <property type="match status" value="1"/>
</dbReference>
<feature type="modified residue" description="N6-(pyridoxal phosphate)lysine" evidence="2">
    <location>
        <position position="191"/>
    </location>
</feature>
<comment type="caution">
    <text evidence="4">The sequence shown here is derived from an EMBL/GenBank/DDBJ whole genome shotgun (WGS) entry which is preliminary data.</text>
</comment>
<dbReference type="InterPro" id="IPR000653">
    <property type="entry name" value="DegT/StrS_aminotransferase"/>
</dbReference>
<dbReference type="InterPro" id="IPR015424">
    <property type="entry name" value="PyrdxlP-dep_Trfase"/>
</dbReference>
<reference evidence="4 5" key="1">
    <citation type="journal article" date="2012" name="J. Bacteriol.">
        <title>Genome Sequence of Nitratireductor indicus Type Strain C115.</title>
        <authorList>
            <person name="Lai Q."/>
            <person name="Li G."/>
            <person name="Yu Z."/>
            <person name="Shao Z."/>
        </authorList>
    </citation>
    <scope>NUCLEOTIDE SEQUENCE [LARGE SCALE GENOMIC DNA]</scope>
    <source>
        <strain evidence="4 5">C115</strain>
    </source>
</reference>
<dbReference type="CDD" id="cd00616">
    <property type="entry name" value="AHBA_syn"/>
    <property type="match status" value="1"/>
</dbReference>
<dbReference type="InterPro" id="IPR015422">
    <property type="entry name" value="PyrdxlP-dep_Trfase_small"/>
</dbReference>
<organism evidence="4 5">
    <name type="scientific">Nitratireductor indicus C115</name>
    <dbReference type="NCBI Taxonomy" id="1231190"/>
    <lineage>
        <taxon>Bacteria</taxon>
        <taxon>Pseudomonadati</taxon>
        <taxon>Pseudomonadota</taxon>
        <taxon>Alphaproteobacteria</taxon>
        <taxon>Hyphomicrobiales</taxon>
        <taxon>Phyllobacteriaceae</taxon>
        <taxon>Nitratireductor</taxon>
    </lineage>
</organism>
<protein>
    <submittedName>
        <fullName evidence="4">Aminotransferase</fullName>
    </submittedName>
</protein>
<evidence type="ECO:0000313" key="4">
    <source>
        <dbReference type="EMBL" id="EKF41302.1"/>
    </source>
</evidence>
<dbReference type="Gene3D" id="3.90.1150.10">
    <property type="entry name" value="Aspartate Aminotransferase, domain 1"/>
    <property type="match status" value="1"/>
</dbReference>
<evidence type="ECO:0000256" key="1">
    <source>
        <dbReference type="PIRSR" id="PIRSR000390-1"/>
    </source>
</evidence>
<dbReference type="GO" id="GO:0030170">
    <property type="term" value="F:pyridoxal phosphate binding"/>
    <property type="evidence" value="ECO:0007669"/>
    <property type="project" value="TreeGrafter"/>
</dbReference>
<dbReference type="InterPro" id="IPR015421">
    <property type="entry name" value="PyrdxlP-dep_Trfase_major"/>
</dbReference>
<dbReference type="PANTHER" id="PTHR30244">
    <property type="entry name" value="TRANSAMINASE"/>
    <property type="match status" value="1"/>
</dbReference>
<dbReference type="eggNOG" id="COG0399">
    <property type="taxonomic scope" value="Bacteria"/>
</dbReference>
<dbReference type="RefSeq" id="WP_009451316.1">
    <property type="nucleotide sequence ID" value="NZ_AMSI01000011.1"/>
</dbReference>
<evidence type="ECO:0000256" key="2">
    <source>
        <dbReference type="PIRSR" id="PIRSR000390-2"/>
    </source>
</evidence>
<dbReference type="Proteomes" id="UP000007374">
    <property type="component" value="Unassembled WGS sequence"/>
</dbReference>
<dbReference type="PANTHER" id="PTHR30244:SF42">
    <property type="entry name" value="UDP-2-ACETAMIDO-2-DEOXY-3-OXO-D-GLUCURONATE AMINOTRANSFERASE"/>
    <property type="match status" value="1"/>
</dbReference>
<dbReference type="EMBL" id="AMSI01000011">
    <property type="protein sequence ID" value="EKF41302.1"/>
    <property type="molecule type" value="Genomic_DNA"/>
</dbReference>
<keyword evidence="2 3" id="KW-0663">Pyridoxal phosphate</keyword>